<keyword evidence="5 10" id="KW-0067">ATP-binding</keyword>
<feature type="domain" description="Mur ligase N-terminal catalytic" evidence="12">
    <location>
        <begin position="28"/>
        <end position="99"/>
    </location>
</feature>
<comment type="subcellular location">
    <subcellularLocation>
        <location evidence="10 11">Cytoplasm</location>
    </subcellularLocation>
</comment>
<dbReference type="Gene3D" id="3.40.1190.10">
    <property type="entry name" value="Mur-like, catalytic domain"/>
    <property type="match status" value="1"/>
</dbReference>
<dbReference type="KEGG" id="tsv:DSM104635_02831"/>
<dbReference type="Pfam" id="PF01225">
    <property type="entry name" value="Mur_ligase"/>
    <property type="match status" value="1"/>
</dbReference>
<dbReference type="SUPFAM" id="SSF53623">
    <property type="entry name" value="MurD-like peptide ligases, catalytic domain"/>
    <property type="match status" value="1"/>
</dbReference>
<evidence type="ECO:0000256" key="10">
    <source>
        <dbReference type="HAMAP-Rule" id="MF_02019"/>
    </source>
</evidence>
<evidence type="ECO:0000259" key="14">
    <source>
        <dbReference type="Pfam" id="PF08245"/>
    </source>
</evidence>
<dbReference type="Pfam" id="PF02875">
    <property type="entry name" value="Mur_ligase_C"/>
    <property type="match status" value="1"/>
</dbReference>
<evidence type="ECO:0000256" key="1">
    <source>
        <dbReference type="ARBA" id="ARBA00022490"/>
    </source>
</evidence>
<keyword evidence="7 10" id="KW-0573">Peptidoglycan synthesis</keyword>
<dbReference type="GO" id="GO:0071555">
    <property type="term" value="P:cell wall organization"/>
    <property type="evidence" value="ECO:0007669"/>
    <property type="project" value="UniProtKB-KW"/>
</dbReference>
<comment type="catalytic activity">
    <reaction evidence="10 11">
        <text>D-alanyl-D-alanine + UDP-N-acetyl-alpha-D-muramoyl-L-alanyl-gamma-D-glutamyl-meso-2,6-diaminopimelate + ATP = UDP-N-acetyl-alpha-D-muramoyl-L-alanyl-gamma-D-glutamyl-meso-2,6-diaminopimeloyl-D-alanyl-D-alanine + ADP + phosphate + H(+)</text>
        <dbReference type="Rhea" id="RHEA:28374"/>
        <dbReference type="ChEBI" id="CHEBI:15378"/>
        <dbReference type="ChEBI" id="CHEBI:30616"/>
        <dbReference type="ChEBI" id="CHEBI:43474"/>
        <dbReference type="ChEBI" id="CHEBI:57822"/>
        <dbReference type="ChEBI" id="CHEBI:61386"/>
        <dbReference type="ChEBI" id="CHEBI:83905"/>
        <dbReference type="ChEBI" id="CHEBI:456216"/>
        <dbReference type="EC" id="6.3.2.10"/>
    </reaction>
</comment>
<dbReference type="InterPro" id="IPR004101">
    <property type="entry name" value="Mur_ligase_C"/>
</dbReference>
<evidence type="ECO:0000259" key="12">
    <source>
        <dbReference type="Pfam" id="PF01225"/>
    </source>
</evidence>
<feature type="domain" description="Mur ligase central" evidence="14">
    <location>
        <begin position="109"/>
        <end position="297"/>
    </location>
</feature>
<keyword evidence="2 10" id="KW-0436">Ligase</keyword>
<dbReference type="SUPFAM" id="SSF63418">
    <property type="entry name" value="MurE/MurF N-terminal domain"/>
    <property type="match status" value="1"/>
</dbReference>
<dbReference type="GO" id="GO:0008360">
    <property type="term" value="P:regulation of cell shape"/>
    <property type="evidence" value="ECO:0007669"/>
    <property type="project" value="UniProtKB-KW"/>
</dbReference>
<evidence type="ECO:0000256" key="3">
    <source>
        <dbReference type="ARBA" id="ARBA00022618"/>
    </source>
</evidence>
<reference evidence="16" key="1">
    <citation type="submission" date="2019-12" db="EMBL/GenBank/DDBJ databases">
        <title>Complete genome of Terracaulis silvestris 0127_4.</title>
        <authorList>
            <person name="Vieira S."/>
            <person name="Riedel T."/>
            <person name="Sproer C."/>
            <person name="Pascual J."/>
            <person name="Boedeker C."/>
            <person name="Overmann J."/>
        </authorList>
    </citation>
    <scope>NUCLEOTIDE SEQUENCE [LARGE SCALE GENOMIC DNA]</scope>
    <source>
        <strain evidence="16">0127_4</strain>
    </source>
</reference>
<dbReference type="HAMAP" id="MF_02019">
    <property type="entry name" value="MurF"/>
    <property type="match status" value="1"/>
</dbReference>
<dbReference type="PANTHER" id="PTHR43024">
    <property type="entry name" value="UDP-N-ACETYLMURAMOYL-TRIPEPTIDE--D-ALANYL-D-ALANINE LIGASE"/>
    <property type="match status" value="1"/>
</dbReference>
<keyword evidence="3 10" id="KW-0132">Cell division</keyword>
<dbReference type="UniPathway" id="UPA00219"/>
<dbReference type="Gene3D" id="3.40.1390.10">
    <property type="entry name" value="MurE/MurF, N-terminal domain"/>
    <property type="match status" value="1"/>
</dbReference>
<comment type="pathway">
    <text evidence="10 11">Cell wall biogenesis; peptidoglycan biosynthesis.</text>
</comment>
<comment type="similarity">
    <text evidence="10">Belongs to the MurCDEF family. MurF subfamily.</text>
</comment>
<dbReference type="EMBL" id="CP047045">
    <property type="protein sequence ID" value="QGZ95976.1"/>
    <property type="molecule type" value="Genomic_DNA"/>
</dbReference>
<dbReference type="InterPro" id="IPR051046">
    <property type="entry name" value="MurCDEF_CellWall_CoF430Synth"/>
</dbReference>
<dbReference type="NCBIfam" id="TIGR01143">
    <property type="entry name" value="murF"/>
    <property type="match status" value="1"/>
</dbReference>
<dbReference type="PANTHER" id="PTHR43024:SF1">
    <property type="entry name" value="UDP-N-ACETYLMURAMOYL-TRIPEPTIDE--D-ALANYL-D-ALANINE LIGASE"/>
    <property type="match status" value="1"/>
</dbReference>
<dbReference type="InterPro" id="IPR005863">
    <property type="entry name" value="UDP-N-AcMur_synth"/>
</dbReference>
<evidence type="ECO:0000313" key="16">
    <source>
        <dbReference type="Proteomes" id="UP000431269"/>
    </source>
</evidence>
<feature type="binding site" evidence="10">
    <location>
        <begin position="111"/>
        <end position="117"/>
    </location>
    <ligand>
        <name>ATP</name>
        <dbReference type="ChEBI" id="CHEBI:30616"/>
    </ligand>
</feature>
<comment type="function">
    <text evidence="10 11">Involved in cell wall formation. Catalyzes the final step in the synthesis of UDP-N-acetylmuramoyl-pentapeptide, the precursor of murein.</text>
</comment>
<keyword evidence="9 10" id="KW-0961">Cell wall biogenesis/degradation</keyword>
<protein>
    <recommendedName>
        <fullName evidence="10 11">UDP-N-acetylmuramoyl-tripeptide--D-alanyl-D-alanine ligase</fullName>
        <ecNumber evidence="10 11">6.3.2.10</ecNumber>
    </recommendedName>
    <alternativeName>
        <fullName evidence="10">D-alanyl-D-alanine-adding enzyme</fullName>
    </alternativeName>
</protein>
<dbReference type="GO" id="GO:0005524">
    <property type="term" value="F:ATP binding"/>
    <property type="evidence" value="ECO:0007669"/>
    <property type="project" value="UniProtKB-UniRule"/>
</dbReference>
<dbReference type="AlphaFoldDB" id="A0A6I6MRC8"/>
<keyword evidence="8 10" id="KW-0131">Cell cycle</keyword>
<dbReference type="GO" id="GO:0005737">
    <property type="term" value="C:cytoplasm"/>
    <property type="evidence" value="ECO:0007669"/>
    <property type="project" value="UniProtKB-SubCell"/>
</dbReference>
<organism evidence="15 16">
    <name type="scientific">Terricaulis silvestris</name>
    <dbReference type="NCBI Taxonomy" id="2686094"/>
    <lineage>
        <taxon>Bacteria</taxon>
        <taxon>Pseudomonadati</taxon>
        <taxon>Pseudomonadota</taxon>
        <taxon>Alphaproteobacteria</taxon>
        <taxon>Caulobacterales</taxon>
        <taxon>Caulobacteraceae</taxon>
        <taxon>Terricaulis</taxon>
    </lineage>
</organism>
<dbReference type="RefSeq" id="WP_158766797.1">
    <property type="nucleotide sequence ID" value="NZ_CP047045.1"/>
</dbReference>
<dbReference type="InterPro" id="IPR013221">
    <property type="entry name" value="Mur_ligase_cen"/>
</dbReference>
<evidence type="ECO:0000256" key="5">
    <source>
        <dbReference type="ARBA" id="ARBA00022840"/>
    </source>
</evidence>
<dbReference type="Gene3D" id="3.90.190.20">
    <property type="entry name" value="Mur ligase, C-terminal domain"/>
    <property type="match status" value="1"/>
</dbReference>
<evidence type="ECO:0000256" key="6">
    <source>
        <dbReference type="ARBA" id="ARBA00022960"/>
    </source>
</evidence>
<dbReference type="SUPFAM" id="SSF53244">
    <property type="entry name" value="MurD-like peptide ligases, peptide-binding domain"/>
    <property type="match status" value="1"/>
</dbReference>
<dbReference type="EC" id="6.3.2.10" evidence="10 11"/>
<evidence type="ECO:0000256" key="7">
    <source>
        <dbReference type="ARBA" id="ARBA00022984"/>
    </source>
</evidence>
<dbReference type="GO" id="GO:0047480">
    <property type="term" value="F:UDP-N-acetylmuramoyl-tripeptide-D-alanyl-D-alanine ligase activity"/>
    <property type="evidence" value="ECO:0007669"/>
    <property type="project" value="UniProtKB-UniRule"/>
</dbReference>
<proteinExistence type="inferred from homology"/>
<sequence length="468" mass="48800">MASELWTSEEAQAATGGRLLNADTWTCTGVSIDTRTCEPGDLFVALKDVRDGHDFLAQAFVSGATAALISDARKVEGLGAALAVHDVLDGLRKLAEAARDRSAAKRIAVTGSVGKTSTKEALAVCLSASGQTHRSVKSYNNHWGVPLTLSRMPRESQFAVFEIGMNHRGEILPLTQLVKPHAALVTTIAPAHVENLGSLETVADEKGDIYTGLEPGGSAIVPADAPHADRLIAAAERNGANLVRFGRGAECEARLLKFDMDDTGSTAEAEILGRVIRYRIGVEGAHWALNSVAALAATDVVGGDLEAAAHALEHLRAFDGRGVATRIDAAFGAFMLVDDSYNANPASMAAAFSTLSARKPADGGRRIVALGDMLELGRDERAYHAGLAQPLEQAGVDLVFASGPRMAALMEALPASRRGGYAETSDALIPIIAPALRAGDIVLVKGSNGSKMSKVVAALTALKGNANA</sequence>
<evidence type="ECO:0000256" key="2">
    <source>
        <dbReference type="ARBA" id="ARBA00022598"/>
    </source>
</evidence>
<feature type="domain" description="Mur ligase C-terminal" evidence="13">
    <location>
        <begin position="334"/>
        <end position="447"/>
    </location>
</feature>
<dbReference type="Proteomes" id="UP000431269">
    <property type="component" value="Chromosome"/>
</dbReference>
<keyword evidence="1 10" id="KW-0963">Cytoplasm</keyword>
<keyword evidence="6 10" id="KW-0133">Cell shape</keyword>
<accession>A0A6I6MRC8</accession>
<evidence type="ECO:0000256" key="4">
    <source>
        <dbReference type="ARBA" id="ARBA00022741"/>
    </source>
</evidence>
<evidence type="ECO:0000256" key="8">
    <source>
        <dbReference type="ARBA" id="ARBA00023306"/>
    </source>
</evidence>
<dbReference type="InterPro" id="IPR036565">
    <property type="entry name" value="Mur-like_cat_sf"/>
</dbReference>
<evidence type="ECO:0000313" key="15">
    <source>
        <dbReference type="EMBL" id="QGZ95976.1"/>
    </source>
</evidence>
<keyword evidence="4 10" id="KW-0547">Nucleotide-binding</keyword>
<evidence type="ECO:0000259" key="13">
    <source>
        <dbReference type="Pfam" id="PF02875"/>
    </source>
</evidence>
<name>A0A6I6MRC8_9CAUL</name>
<evidence type="ECO:0000256" key="11">
    <source>
        <dbReference type="RuleBase" id="RU004136"/>
    </source>
</evidence>
<evidence type="ECO:0000256" key="9">
    <source>
        <dbReference type="ARBA" id="ARBA00023316"/>
    </source>
</evidence>
<dbReference type="Pfam" id="PF08245">
    <property type="entry name" value="Mur_ligase_M"/>
    <property type="match status" value="1"/>
</dbReference>
<dbReference type="InterPro" id="IPR000713">
    <property type="entry name" value="Mur_ligase_N"/>
</dbReference>
<dbReference type="InterPro" id="IPR035911">
    <property type="entry name" value="MurE/MurF_N"/>
</dbReference>
<gene>
    <name evidence="10 15" type="primary">murF</name>
    <name evidence="15" type="ORF">DSM104635_02831</name>
</gene>
<keyword evidence="16" id="KW-1185">Reference proteome</keyword>
<dbReference type="GO" id="GO:0009252">
    <property type="term" value="P:peptidoglycan biosynthetic process"/>
    <property type="evidence" value="ECO:0007669"/>
    <property type="project" value="UniProtKB-UniRule"/>
</dbReference>
<dbReference type="GO" id="GO:0051301">
    <property type="term" value="P:cell division"/>
    <property type="evidence" value="ECO:0007669"/>
    <property type="project" value="UniProtKB-KW"/>
</dbReference>
<dbReference type="InterPro" id="IPR036615">
    <property type="entry name" value="Mur_ligase_C_dom_sf"/>
</dbReference>